<organism evidence="2 3">
    <name type="scientific">Riccia fluitans</name>
    <dbReference type="NCBI Taxonomy" id="41844"/>
    <lineage>
        <taxon>Eukaryota</taxon>
        <taxon>Viridiplantae</taxon>
        <taxon>Streptophyta</taxon>
        <taxon>Embryophyta</taxon>
        <taxon>Marchantiophyta</taxon>
        <taxon>Marchantiopsida</taxon>
        <taxon>Marchantiidae</taxon>
        <taxon>Marchantiales</taxon>
        <taxon>Ricciaceae</taxon>
        <taxon>Riccia</taxon>
    </lineage>
</organism>
<comment type="caution">
    <text evidence="2">The sequence shown here is derived from an EMBL/GenBank/DDBJ whole genome shotgun (WGS) entry which is preliminary data.</text>
</comment>
<evidence type="ECO:0000259" key="1">
    <source>
        <dbReference type="PROSITE" id="PS51747"/>
    </source>
</evidence>
<accession>A0ABD1YVS6</accession>
<dbReference type="InterPro" id="IPR016193">
    <property type="entry name" value="Cytidine_deaminase-like"/>
</dbReference>
<feature type="domain" description="CMP/dCMP-type deaminase" evidence="1">
    <location>
        <begin position="46"/>
        <end position="167"/>
    </location>
</feature>
<evidence type="ECO:0000313" key="3">
    <source>
        <dbReference type="Proteomes" id="UP001605036"/>
    </source>
</evidence>
<sequence length="240" mass="26074">MEILRKRVRLCYTQDLHRVLAERTFLTEIIQNNTSGFDSQDLHPAQVPAKHILRAIELADSSAGLTAPHPNAACVIAHGPRVVGEGFLYAQGTRSAEVQAVERARDLTKGATAYMNLEPGDCHGDDSALTSLIQAKVSKVVIGLRHPLKHLRGKAIEALRAQGIAVVVLGEDLIGGDQLQDVSRACQLINAPLLCRAVQRLPYSVLKYAMTLDCPSLVSGVHESHDASNLLVAERRNSRL</sequence>
<dbReference type="PROSITE" id="PS51747">
    <property type="entry name" value="CYT_DCMP_DEAMINASES_2"/>
    <property type="match status" value="1"/>
</dbReference>
<dbReference type="Proteomes" id="UP001605036">
    <property type="component" value="Unassembled WGS sequence"/>
</dbReference>
<dbReference type="AlphaFoldDB" id="A0ABD1YVS6"/>
<name>A0ABD1YVS6_9MARC</name>
<keyword evidence="3" id="KW-1185">Reference proteome</keyword>
<evidence type="ECO:0000313" key="2">
    <source>
        <dbReference type="EMBL" id="KAL2634879.1"/>
    </source>
</evidence>
<proteinExistence type="predicted"/>
<gene>
    <name evidence="2" type="ORF">R1flu_006358</name>
</gene>
<dbReference type="Gene3D" id="3.40.140.10">
    <property type="entry name" value="Cytidine Deaminase, domain 2"/>
    <property type="match status" value="1"/>
</dbReference>
<protein>
    <recommendedName>
        <fullName evidence="1">CMP/dCMP-type deaminase domain-containing protein</fullName>
    </recommendedName>
</protein>
<dbReference type="EMBL" id="JBHFFA010000003">
    <property type="protein sequence ID" value="KAL2634879.1"/>
    <property type="molecule type" value="Genomic_DNA"/>
</dbReference>
<dbReference type="SUPFAM" id="SSF53927">
    <property type="entry name" value="Cytidine deaminase-like"/>
    <property type="match status" value="1"/>
</dbReference>
<reference evidence="2 3" key="1">
    <citation type="submission" date="2024-09" db="EMBL/GenBank/DDBJ databases">
        <title>Chromosome-scale assembly of Riccia fluitans.</title>
        <authorList>
            <person name="Paukszto L."/>
            <person name="Sawicki J."/>
            <person name="Karawczyk K."/>
            <person name="Piernik-Szablinska J."/>
            <person name="Szczecinska M."/>
            <person name="Mazdziarz M."/>
        </authorList>
    </citation>
    <scope>NUCLEOTIDE SEQUENCE [LARGE SCALE GENOMIC DNA]</scope>
    <source>
        <strain evidence="2">Rf_01</strain>
        <tissue evidence="2">Aerial parts of the thallus</tissue>
    </source>
</reference>
<dbReference type="InterPro" id="IPR002125">
    <property type="entry name" value="CMP_dCMP_dom"/>
</dbReference>